<evidence type="ECO:0000256" key="3">
    <source>
        <dbReference type="ARBA" id="ARBA00043265"/>
    </source>
</evidence>
<dbReference type="InterPro" id="IPR050199">
    <property type="entry name" value="IgHV"/>
</dbReference>
<keyword evidence="3" id="KW-1280">Immunoglobulin</keyword>
<dbReference type="Gene3D" id="2.60.40.10">
    <property type="entry name" value="Immunoglobulins"/>
    <property type="match status" value="1"/>
</dbReference>
<evidence type="ECO:0000256" key="2">
    <source>
        <dbReference type="ARBA" id="ARBA00023130"/>
    </source>
</evidence>
<dbReference type="AlphaFoldDB" id="A0A8C1WSC6"/>
<dbReference type="InterPro" id="IPR036179">
    <property type="entry name" value="Ig-like_dom_sf"/>
</dbReference>
<dbReference type="InterPro" id="IPR007110">
    <property type="entry name" value="Ig-like_dom"/>
</dbReference>
<dbReference type="Ensembl" id="ENSCCRT00015071971.1">
    <property type="protein sequence ID" value="ENSCCRP00015069727.1"/>
    <property type="gene ID" value="ENSCCRG00015028251.1"/>
</dbReference>
<dbReference type="Proteomes" id="UP000694700">
    <property type="component" value="Unplaced"/>
</dbReference>
<dbReference type="GO" id="GO:0002250">
    <property type="term" value="P:adaptive immune response"/>
    <property type="evidence" value="ECO:0007669"/>
    <property type="project" value="UniProtKB-KW"/>
</dbReference>
<dbReference type="SUPFAM" id="SSF48726">
    <property type="entry name" value="Immunoglobulin"/>
    <property type="match status" value="1"/>
</dbReference>
<dbReference type="SMART" id="SM00406">
    <property type="entry name" value="IGv"/>
    <property type="match status" value="1"/>
</dbReference>
<dbReference type="InterPro" id="IPR013106">
    <property type="entry name" value="Ig_V-set"/>
</dbReference>
<dbReference type="Pfam" id="PF07686">
    <property type="entry name" value="V-set"/>
    <property type="match status" value="1"/>
</dbReference>
<evidence type="ECO:0000313" key="6">
    <source>
        <dbReference type="Proteomes" id="UP000694700"/>
    </source>
</evidence>
<dbReference type="PANTHER" id="PTHR23266">
    <property type="entry name" value="IMMUNOGLOBULIN HEAVY CHAIN"/>
    <property type="match status" value="1"/>
</dbReference>
<reference evidence="5" key="1">
    <citation type="submission" date="2025-08" db="UniProtKB">
        <authorList>
            <consortium name="Ensembl"/>
        </authorList>
    </citation>
    <scope>IDENTIFICATION</scope>
</reference>
<evidence type="ECO:0000313" key="5">
    <source>
        <dbReference type="Ensembl" id="ENSCCRP00015069727.1"/>
    </source>
</evidence>
<sequence length="140" mass="15644">ESCVNSVELNQPALLVVKPGESFSIGCKITGYSASGGACTNWIRHSAGKALEWIGWFCSSGDTGSRNTMKNKISFTAETSSNTVFLQGQNFQTEDTAVYYCARNTQCHKMPEDLCKNYCILCRDWLETQCKKYCRHIKSD</sequence>
<feature type="domain" description="Ig-like" evidence="4">
    <location>
        <begin position="17"/>
        <end position="101"/>
    </location>
</feature>
<dbReference type="FunFam" id="2.60.40.10:FF:001648">
    <property type="entry name" value="Immunoglobulin heavy variable 4-3"/>
    <property type="match status" value="1"/>
</dbReference>
<name>A0A8C1WSC6_CYPCA</name>
<evidence type="ECO:0000256" key="1">
    <source>
        <dbReference type="ARBA" id="ARBA00022859"/>
    </source>
</evidence>
<dbReference type="GO" id="GO:0005576">
    <property type="term" value="C:extracellular region"/>
    <property type="evidence" value="ECO:0007669"/>
    <property type="project" value="UniProtKB-ARBA"/>
</dbReference>
<organism evidence="5 6">
    <name type="scientific">Cyprinus carpio</name>
    <name type="common">Common carp</name>
    <dbReference type="NCBI Taxonomy" id="7962"/>
    <lineage>
        <taxon>Eukaryota</taxon>
        <taxon>Metazoa</taxon>
        <taxon>Chordata</taxon>
        <taxon>Craniata</taxon>
        <taxon>Vertebrata</taxon>
        <taxon>Euteleostomi</taxon>
        <taxon>Actinopterygii</taxon>
        <taxon>Neopterygii</taxon>
        <taxon>Teleostei</taxon>
        <taxon>Ostariophysi</taxon>
        <taxon>Cypriniformes</taxon>
        <taxon>Cyprinidae</taxon>
        <taxon>Cyprininae</taxon>
        <taxon>Cyprinus</taxon>
    </lineage>
</organism>
<dbReference type="InterPro" id="IPR013783">
    <property type="entry name" value="Ig-like_fold"/>
</dbReference>
<proteinExistence type="predicted"/>
<protein>
    <submittedName>
        <fullName evidence="5">Immunoglobulin heavy variable 8-1</fullName>
    </submittedName>
</protein>
<dbReference type="GO" id="GO:0019814">
    <property type="term" value="C:immunoglobulin complex"/>
    <property type="evidence" value="ECO:0007669"/>
    <property type="project" value="UniProtKB-KW"/>
</dbReference>
<evidence type="ECO:0000259" key="4">
    <source>
        <dbReference type="PROSITE" id="PS50835"/>
    </source>
</evidence>
<accession>A0A8C1WSC6</accession>
<dbReference type="PROSITE" id="PS50835">
    <property type="entry name" value="IG_LIKE"/>
    <property type="match status" value="1"/>
</dbReference>
<keyword evidence="1" id="KW-0391">Immunity</keyword>
<keyword evidence="2" id="KW-1064">Adaptive immunity</keyword>